<proteinExistence type="predicted"/>
<evidence type="ECO:0000313" key="3">
    <source>
        <dbReference type="Proteomes" id="UP000053328"/>
    </source>
</evidence>
<dbReference type="AlphaFoldDB" id="A0A0D2ATL5"/>
<reference evidence="2 3" key="1">
    <citation type="submission" date="2015-01" db="EMBL/GenBank/DDBJ databases">
        <title>The Genome Sequence of Exophiala spinifera CBS89968.</title>
        <authorList>
            <consortium name="The Broad Institute Genomics Platform"/>
            <person name="Cuomo C."/>
            <person name="de Hoog S."/>
            <person name="Gorbushina A."/>
            <person name="Stielow B."/>
            <person name="Teixiera M."/>
            <person name="Abouelleil A."/>
            <person name="Chapman S.B."/>
            <person name="Priest M."/>
            <person name="Young S.K."/>
            <person name="Wortman J."/>
            <person name="Nusbaum C."/>
            <person name="Birren B."/>
        </authorList>
    </citation>
    <scope>NUCLEOTIDE SEQUENCE [LARGE SCALE GENOMIC DNA]</scope>
    <source>
        <strain evidence="2 3">CBS 89968</strain>
    </source>
</reference>
<protein>
    <submittedName>
        <fullName evidence="2">Uncharacterized protein</fullName>
    </submittedName>
</protein>
<dbReference type="GeneID" id="27339044"/>
<keyword evidence="3" id="KW-1185">Reference proteome</keyword>
<dbReference type="Proteomes" id="UP000053328">
    <property type="component" value="Unassembled WGS sequence"/>
</dbReference>
<name>A0A0D2ATL5_9EURO</name>
<dbReference type="VEuPathDB" id="FungiDB:PV08_11961"/>
<evidence type="ECO:0000256" key="1">
    <source>
        <dbReference type="SAM" id="MobiDB-lite"/>
    </source>
</evidence>
<accession>A0A0D2ATL5</accession>
<dbReference type="HOGENOM" id="CLU_2483373_0_0_1"/>
<evidence type="ECO:0000313" key="2">
    <source>
        <dbReference type="EMBL" id="KIW09860.1"/>
    </source>
</evidence>
<gene>
    <name evidence="2" type="ORF">PV08_11961</name>
</gene>
<dbReference type="EMBL" id="KN847502">
    <property type="protein sequence ID" value="KIW09860.1"/>
    <property type="molecule type" value="Genomic_DNA"/>
</dbReference>
<sequence length="87" mass="9422">MSARASETPSFPECFERTRSTDGKSLPKLLMLNTMPQEETSPDKANIERNLSDSSTLRGLARSGAYSEDVLAPAGQASGLFWGVLWG</sequence>
<organism evidence="2 3">
    <name type="scientific">Exophiala spinifera</name>
    <dbReference type="NCBI Taxonomy" id="91928"/>
    <lineage>
        <taxon>Eukaryota</taxon>
        <taxon>Fungi</taxon>
        <taxon>Dikarya</taxon>
        <taxon>Ascomycota</taxon>
        <taxon>Pezizomycotina</taxon>
        <taxon>Eurotiomycetes</taxon>
        <taxon>Chaetothyriomycetidae</taxon>
        <taxon>Chaetothyriales</taxon>
        <taxon>Herpotrichiellaceae</taxon>
        <taxon>Exophiala</taxon>
    </lineage>
</organism>
<dbReference type="RefSeq" id="XP_016230076.1">
    <property type="nucleotide sequence ID" value="XM_016386268.1"/>
</dbReference>
<feature type="region of interest" description="Disordered" evidence="1">
    <location>
        <begin position="1"/>
        <end position="25"/>
    </location>
</feature>